<dbReference type="AlphaFoldDB" id="Q18F67"/>
<dbReference type="EMBL" id="AM180088">
    <property type="protein sequence ID" value="CAJ53391.1"/>
    <property type="molecule type" value="Genomic_DNA"/>
</dbReference>
<dbReference type="HOGENOM" id="CLU_1127076_0_0_2"/>
<organism evidence="1 2">
    <name type="scientific">Haloquadratum walsbyi (strain DSM 16790 / HBSQ001)</name>
    <dbReference type="NCBI Taxonomy" id="362976"/>
    <lineage>
        <taxon>Archaea</taxon>
        <taxon>Methanobacteriati</taxon>
        <taxon>Methanobacteriota</taxon>
        <taxon>Stenosarchaea group</taxon>
        <taxon>Halobacteria</taxon>
        <taxon>Halobacteriales</taxon>
        <taxon>Haloferacaceae</taxon>
        <taxon>Haloquadratum</taxon>
    </lineage>
</organism>
<evidence type="ECO:0000313" key="1">
    <source>
        <dbReference type="EMBL" id="CAJ53391.1"/>
    </source>
</evidence>
<accession>Q18F67</accession>
<sequence length="246" mass="27896">MRLMRLAKELPQHSGTRLERVAESAFGHLFATKMGAGGESDRGENLPDSVFYISEESLPEDYNSVIGVADEKSGKDAKFGDESVEGKHKNYVEEAREQSVAAEKIAHTFVVLDFDGHQDIEFFDKMSEVYADDEYMVVFTAEALAMVLSAYLAHTVSNELSLVKGSFQSVIYPLFDPDRFNDEDLGLTEIAREAGNQEEYEKKYKRRSDLLIVTTEVVEELIKHYSDSPKEVERILDTYYQPRVPI</sequence>
<evidence type="ECO:0000313" key="2">
    <source>
        <dbReference type="Proteomes" id="UP000001975"/>
    </source>
</evidence>
<keyword evidence="2" id="KW-1185">Reference proteome</keyword>
<gene>
    <name evidence="1" type="ordered locus">HQ_3294A</name>
</gene>
<dbReference type="Proteomes" id="UP000001975">
    <property type="component" value="Chromosome"/>
</dbReference>
<dbReference type="KEGG" id="hwa:HQ_3294A"/>
<reference evidence="1 2" key="1">
    <citation type="journal article" date="2006" name="BMC Genomics">
        <title>The genome of the square archaeon Haloquadratum walsbyi: life at the limits of water activity.</title>
        <authorList>
            <person name="Bolhuis H.H."/>
            <person name="Palm P.P."/>
            <person name="Wende A.W."/>
            <person name="Falb M.M."/>
            <person name="Rampp M.M."/>
            <person name="Rodriguez-Valera F.F."/>
            <person name="Pfeiffer F.F."/>
            <person name="Oesterhelt D.D."/>
        </authorList>
    </citation>
    <scope>NUCLEOTIDE SEQUENCE [LARGE SCALE GENOMIC DNA]</scope>
    <source>
        <strain evidence="2">DSM 16790 / HBSQ001</strain>
    </source>
</reference>
<proteinExistence type="predicted"/>
<name>Q18F67_HALWD</name>
<protein>
    <submittedName>
        <fullName evidence="1">Uncharacterized protein</fullName>
    </submittedName>
</protein>